<sequence length="159" mass="17769">MKGFAVKKAPHPILLLLLSLLFHLGFSHKRLSRDTAPCKRFVLYYHDVMFNGTNTANATAATTANATALGDYNFGMLAVFDDPMTRDQNLLSPPVARAQGFYFYDMKTAYNSCETRDLSVLGGTGDFFMARGVATFRTEVVEGGGYFRLQMDVKLYECY</sequence>
<dbReference type="PANTHER" id="PTHR46442:SF6">
    <property type="entry name" value="DIRIGENT PROTEIN 5"/>
    <property type="match status" value="1"/>
</dbReference>
<accession>A0AAV9C828</accession>
<dbReference type="Proteomes" id="UP001180020">
    <property type="component" value="Unassembled WGS sequence"/>
</dbReference>
<reference evidence="2" key="2">
    <citation type="submission" date="2023-06" db="EMBL/GenBank/DDBJ databases">
        <authorList>
            <person name="Ma L."/>
            <person name="Liu K.-W."/>
            <person name="Li Z."/>
            <person name="Hsiao Y.-Y."/>
            <person name="Qi Y."/>
            <person name="Fu T."/>
            <person name="Tang G."/>
            <person name="Zhang D."/>
            <person name="Sun W.-H."/>
            <person name="Liu D.-K."/>
            <person name="Li Y."/>
            <person name="Chen G.-Z."/>
            <person name="Liu X.-D."/>
            <person name="Liao X.-Y."/>
            <person name="Jiang Y.-T."/>
            <person name="Yu X."/>
            <person name="Hao Y."/>
            <person name="Huang J."/>
            <person name="Zhao X.-W."/>
            <person name="Ke S."/>
            <person name="Chen Y.-Y."/>
            <person name="Wu W.-L."/>
            <person name="Hsu J.-L."/>
            <person name="Lin Y.-F."/>
            <person name="Huang M.-D."/>
            <person name="Li C.-Y."/>
            <person name="Huang L."/>
            <person name="Wang Z.-W."/>
            <person name="Zhao X."/>
            <person name="Zhong W.-Y."/>
            <person name="Peng D.-H."/>
            <person name="Ahmad S."/>
            <person name="Lan S."/>
            <person name="Zhang J.-S."/>
            <person name="Tsai W.-C."/>
            <person name="Van De Peer Y."/>
            <person name="Liu Z.-J."/>
        </authorList>
    </citation>
    <scope>NUCLEOTIDE SEQUENCE</scope>
    <source>
        <strain evidence="2">CP</strain>
        <tissue evidence="2">Leaves</tissue>
    </source>
</reference>
<dbReference type="GO" id="GO:0048046">
    <property type="term" value="C:apoplast"/>
    <property type="evidence" value="ECO:0007669"/>
    <property type="project" value="UniProtKB-SubCell"/>
</dbReference>
<organism evidence="2 3">
    <name type="scientific">Acorus calamus</name>
    <name type="common">Sweet flag</name>
    <dbReference type="NCBI Taxonomy" id="4465"/>
    <lineage>
        <taxon>Eukaryota</taxon>
        <taxon>Viridiplantae</taxon>
        <taxon>Streptophyta</taxon>
        <taxon>Embryophyta</taxon>
        <taxon>Tracheophyta</taxon>
        <taxon>Spermatophyta</taxon>
        <taxon>Magnoliopsida</taxon>
        <taxon>Liliopsida</taxon>
        <taxon>Acoraceae</taxon>
        <taxon>Acorus</taxon>
    </lineage>
</organism>
<reference evidence="2" key="1">
    <citation type="journal article" date="2023" name="Nat. Commun.">
        <title>Diploid and tetraploid genomes of Acorus and the evolution of monocots.</title>
        <authorList>
            <person name="Ma L."/>
            <person name="Liu K.W."/>
            <person name="Li Z."/>
            <person name="Hsiao Y.Y."/>
            <person name="Qi Y."/>
            <person name="Fu T."/>
            <person name="Tang G.D."/>
            <person name="Zhang D."/>
            <person name="Sun W.H."/>
            <person name="Liu D.K."/>
            <person name="Li Y."/>
            <person name="Chen G.Z."/>
            <person name="Liu X.D."/>
            <person name="Liao X.Y."/>
            <person name="Jiang Y.T."/>
            <person name="Yu X."/>
            <person name="Hao Y."/>
            <person name="Huang J."/>
            <person name="Zhao X.W."/>
            <person name="Ke S."/>
            <person name="Chen Y.Y."/>
            <person name="Wu W.L."/>
            <person name="Hsu J.L."/>
            <person name="Lin Y.F."/>
            <person name="Huang M.D."/>
            <person name="Li C.Y."/>
            <person name="Huang L."/>
            <person name="Wang Z.W."/>
            <person name="Zhao X."/>
            <person name="Zhong W.Y."/>
            <person name="Peng D.H."/>
            <person name="Ahmad S."/>
            <person name="Lan S."/>
            <person name="Zhang J.S."/>
            <person name="Tsai W.C."/>
            <person name="Van de Peer Y."/>
            <person name="Liu Z.J."/>
        </authorList>
    </citation>
    <scope>NUCLEOTIDE SEQUENCE</scope>
    <source>
        <strain evidence="2">CP</strain>
    </source>
</reference>
<proteinExistence type="inferred from homology"/>
<comment type="function">
    <text evidence="1">Dirigent proteins impart stereoselectivity on the phenoxy radical-coupling reaction, yielding optically active lignans from two molecules of coniferyl alcohol in the biosynthesis of lignans, flavonolignans, and alkaloids and thus plays a central role in plant secondary metabolism.</text>
</comment>
<protein>
    <recommendedName>
        <fullName evidence="1">Dirigent protein</fullName>
    </recommendedName>
</protein>
<dbReference type="PANTHER" id="PTHR46442">
    <property type="entry name" value="DIRIGENT PROTEIN"/>
    <property type="match status" value="1"/>
</dbReference>
<feature type="signal peptide" evidence="1">
    <location>
        <begin position="1"/>
        <end position="27"/>
    </location>
</feature>
<keyword evidence="3" id="KW-1185">Reference proteome</keyword>
<comment type="subunit">
    <text evidence="1">Homodimer.</text>
</comment>
<comment type="subcellular location">
    <subcellularLocation>
        <location evidence="1">Secreted</location>
        <location evidence="1">Extracellular space</location>
        <location evidence="1">Apoplast</location>
    </subcellularLocation>
</comment>
<keyword evidence="1" id="KW-0732">Signal</keyword>
<dbReference type="AlphaFoldDB" id="A0AAV9C828"/>
<dbReference type="Pfam" id="PF03018">
    <property type="entry name" value="Dirigent"/>
    <property type="match status" value="2"/>
</dbReference>
<evidence type="ECO:0000313" key="3">
    <source>
        <dbReference type="Proteomes" id="UP001180020"/>
    </source>
</evidence>
<feature type="chain" id="PRO_5043085476" description="Dirigent protein" evidence="1">
    <location>
        <begin position="28"/>
        <end position="159"/>
    </location>
</feature>
<comment type="similarity">
    <text evidence="1">Belongs to the plant dirigent protein family.</text>
</comment>
<dbReference type="EMBL" id="JAUJYO010000020">
    <property type="protein sequence ID" value="KAK1284912.1"/>
    <property type="molecule type" value="Genomic_DNA"/>
</dbReference>
<evidence type="ECO:0000256" key="1">
    <source>
        <dbReference type="RuleBase" id="RU363099"/>
    </source>
</evidence>
<comment type="caution">
    <text evidence="2">The sequence shown here is derived from an EMBL/GenBank/DDBJ whole genome shotgun (WGS) entry which is preliminary data.</text>
</comment>
<gene>
    <name evidence="2" type="ORF">QJS10_CPB20g02104</name>
</gene>
<dbReference type="InterPro" id="IPR004265">
    <property type="entry name" value="Dirigent"/>
</dbReference>
<keyword evidence="1" id="KW-0052">Apoplast</keyword>
<name>A0AAV9C828_ACOCL</name>
<keyword evidence="1" id="KW-0964">Secreted</keyword>
<evidence type="ECO:0000313" key="2">
    <source>
        <dbReference type="EMBL" id="KAK1284912.1"/>
    </source>
</evidence>